<evidence type="ECO:0000313" key="3">
    <source>
        <dbReference type="Proteomes" id="UP000533306"/>
    </source>
</evidence>
<dbReference type="EC" id="5.1.3.2" evidence="2"/>
<dbReference type="RefSeq" id="WP_183832155.1">
    <property type="nucleotide sequence ID" value="NZ_JACHEU010000003.1"/>
</dbReference>
<dbReference type="SUPFAM" id="SSF51735">
    <property type="entry name" value="NAD(P)-binding Rossmann-fold domains"/>
    <property type="match status" value="1"/>
</dbReference>
<dbReference type="PANTHER" id="PTHR43245:SF52">
    <property type="entry name" value="NAD-DEPENDENT EPIMERASE_DEHYDRATASE"/>
    <property type="match status" value="1"/>
</dbReference>
<proteinExistence type="predicted"/>
<keyword evidence="2" id="KW-0413">Isomerase</keyword>
<dbReference type="GO" id="GO:0003978">
    <property type="term" value="F:UDP-glucose 4-epimerase activity"/>
    <property type="evidence" value="ECO:0007669"/>
    <property type="project" value="UniProtKB-EC"/>
</dbReference>
<protein>
    <submittedName>
        <fullName evidence="2">UDP-glucose 4-epimerase</fullName>
        <ecNumber evidence="2">5.1.3.2</ecNumber>
    </submittedName>
</protein>
<dbReference type="CDD" id="cd05240">
    <property type="entry name" value="UDP_G4E_3_SDR_e"/>
    <property type="match status" value="1"/>
</dbReference>
<keyword evidence="3" id="KW-1185">Reference proteome</keyword>
<organism evidence="2 3">
    <name type="scientific">Aquamicrobium lusatiense</name>
    <dbReference type="NCBI Taxonomy" id="89772"/>
    <lineage>
        <taxon>Bacteria</taxon>
        <taxon>Pseudomonadati</taxon>
        <taxon>Pseudomonadota</taxon>
        <taxon>Alphaproteobacteria</taxon>
        <taxon>Hyphomicrobiales</taxon>
        <taxon>Phyllobacteriaceae</taxon>
        <taxon>Aquamicrobium</taxon>
    </lineage>
</organism>
<dbReference type="Gene3D" id="3.40.50.720">
    <property type="entry name" value="NAD(P)-binding Rossmann-like Domain"/>
    <property type="match status" value="1"/>
</dbReference>
<accession>A0A7W9VVL0</accession>
<evidence type="ECO:0000259" key="1">
    <source>
        <dbReference type="Pfam" id="PF01370"/>
    </source>
</evidence>
<sequence>MQPKILITGVAGYVGGLLGSRLARDFTVIGTDIRPRPEAPFAVHRMDVRDAALSDLLKAQAITHVVHLASVLDSGTDRAREFDIDVNGTRNVVECCLEAGVGHVTVTSSGAAYGYHADNPEWIDEDQPLRGNPEIAYSDHKRRVEEMLAQYRQSHPQLRQLVLRPGTILGASTQNLITNLFRAKRILAIRGSKSPFVFIWDEDVVAAIEHGLRGDRCGIYNMAGDGALSVHEIAAILGKPVLTLPAGLVSAALRAARLLGKGRYGPEQVKFLRYRPVLSNTRLKQEFGYRPQKTSEETFRFYVQHARARGDL</sequence>
<dbReference type="Proteomes" id="UP000533306">
    <property type="component" value="Unassembled WGS sequence"/>
</dbReference>
<dbReference type="AlphaFoldDB" id="A0A7W9VVL0"/>
<dbReference type="EMBL" id="JACHEU010000003">
    <property type="protein sequence ID" value="MBB6013969.1"/>
    <property type="molecule type" value="Genomic_DNA"/>
</dbReference>
<dbReference type="Pfam" id="PF01370">
    <property type="entry name" value="Epimerase"/>
    <property type="match status" value="1"/>
</dbReference>
<evidence type="ECO:0000313" key="2">
    <source>
        <dbReference type="EMBL" id="MBB6013969.1"/>
    </source>
</evidence>
<reference evidence="2 3" key="1">
    <citation type="submission" date="2020-08" db="EMBL/GenBank/DDBJ databases">
        <title>Genomic Encyclopedia of Type Strains, Phase IV (KMG-IV): sequencing the most valuable type-strain genomes for metagenomic binning, comparative biology and taxonomic classification.</title>
        <authorList>
            <person name="Goeker M."/>
        </authorList>
    </citation>
    <scope>NUCLEOTIDE SEQUENCE [LARGE SCALE GENOMIC DNA]</scope>
    <source>
        <strain evidence="2 3">DSM 11099</strain>
    </source>
</reference>
<dbReference type="InterPro" id="IPR036291">
    <property type="entry name" value="NAD(P)-bd_dom_sf"/>
</dbReference>
<dbReference type="InterPro" id="IPR001509">
    <property type="entry name" value="Epimerase_deHydtase"/>
</dbReference>
<dbReference type="PANTHER" id="PTHR43245">
    <property type="entry name" value="BIFUNCTIONAL POLYMYXIN RESISTANCE PROTEIN ARNA"/>
    <property type="match status" value="1"/>
</dbReference>
<feature type="domain" description="NAD-dependent epimerase/dehydratase" evidence="1">
    <location>
        <begin position="5"/>
        <end position="188"/>
    </location>
</feature>
<gene>
    <name evidence="2" type="ORF">HNR59_003363</name>
</gene>
<dbReference type="InterPro" id="IPR050177">
    <property type="entry name" value="Lipid_A_modif_metabolic_enz"/>
</dbReference>
<name>A0A7W9VVL0_9HYPH</name>
<comment type="caution">
    <text evidence="2">The sequence shown here is derived from an EMBL/GenBank/DDBJ whole genome shotgun (WGS) entry which is preliminary data.</text>
</comment>